<dbReference type="EMBL" id="QGGO01000015">
    <property type="protein sequence ID" value="PWK24392.1"/>
    <property type="molecule type" value="Genomic_DNA"/>
</dbReference>
<evidence type="ECO:0000313" key="3">
    <source>
        <dbReference type="Proteomes" id="UP000245489"/>
    </source>
</evidence>
<accession>A0A316E4B5</accession>
<feature type="transmembrane region" description="Helical" evidence="1">
    <location>
        <begin position="5"/>
        <end position="24"/>
    </location>
</feature>
<feature type="transmembrane region" description="Helical" evidence="1">
    <location>
        <begin position="88"/>
        <end position="109"/>
    </location>
</feature>
<sequence length="110" mass="12590">MKQKFLYIIFSFVVLTTSTGFGFLESSTIMHGRENRLMKNDSIKITSQRVVFEQNNPVLKKETEKPTNQLTKSLIQWVANLVRSTMEIILGVMIKTAQLILIVVIKILFG</sequence>
<organism evidence="2 3">
    <name type="scientific">Arcicella aurantiaca</name>
    <dbReference type="NCBI Taxonomy" id="591202"/>
    <lineage>
        <taxon>Bacteria</taxon>
        <taxon>Pseudomonadati</taxon>
        <taxon>Bacteroidota</taxon>
        <taxon>Cytophagia</taxon>
        <taxon>Cytophagales</taxon>
        <taxon>Flectobacillaceae</taxon>
        <taxon>Arcicella</taxon>
    </lineage>
</organism>
<gene>
    <name evidence="2" type="ORF">LV89_02905</name>
</gene>
<evidence type="ECO:0000313" key="2">
    <source>
        <dbReference type="EMBL" id="PWK24392.1"/>
    </source>
</evidence>
<evidence type="ECO:0000256" key="1">
    <source>
        <dbReference type="SAM" id="Phobius"/>
    </source>
</evidence>
<dbReference type="AlphaFoldDB" id="A0A316E4B5"/>
<keyword evidence="3" id="KW-1185">Reference proteome</keyword>
<dbReference type="RefSeq" id="WP_109743623.1">
    <property type="nucleotide sequence ID" value="NZ_QGGO01000015.1"/>
</dbReference>
<dbReference type="Proteomes" id="UP000245489">
    <property type="component" value="Unassembled WGS sequence"/>
</dbReference>
<keyword evidence="1" id="KW-0472">Membrane</keyword>
<keyword evidence="1" id="KW-0812">Transmembrane</keyword>
<name>A0A316E4B5_9BACT</name>
<proteinExistence type="predicted"/>
<comment type="caution">
    <text evidence="2">The sequence shown here is derived from an EMBL/GenBank/DDBJ whole genome shotgun (WGS) entry which is preliminary data.</text>
</comment>
<reference evidence="2 3" key="1">
    <citation type="submission" date="2018-05" db="EMBL/GenBank/DDBJ databases">
        <title>Genomic Encyclopedia of Archaeal and Bacterial Type Strains, Phase II (KMG-II): from individual species to whole genera.</title>
        <authorList>
            <person name="Goeker M."/>
        </authorList>
    </citation>
    <scope>NUCLEOTIDE SEQUENCE [LARGE SCALE GENOMIC DNA]</scope>
    <source>
        <strain evidence="2 3">DSM 22214</strain>
    </source>
</reference>
<protein>
    <submittedName>
        <fullName evidence="2">Uncharacterized protein</fullName>
    </submittedName>
</protein>
<keyword evidence="1" id="KW-1133">Transmembrane helix</keyword>